<keyword evidence="3" id="KW-1003">Cell membrane</keyword>
<dbReference type="GO" id="GO:0016887">
    <property type="term" value="F:ATP hydrolysis activity"/>
    <property type="evidence" value="ECO:0007669"/>
    <property type="project" value="InterPro"/>
</dbReference>
<dbReference type="PROSITE" id="PS50893">
    <property type="entry name" value="ABC_TRANSPORTER_2"/>
    <property type="match status" value="1"/>
</dbReference>
<gene>
    <name evidence="14" type="ORF">HNR48_000892</name>
</gene>
<keyword evidence="2" id="KW-0813">Transport</keyword>
<dbReference type="GO" id="GO:0005886">
    <property type="term" value="C:plasma membrane"/>
    <property type="evidence" value="ECO:0007669"/>
    <property type="project" value="UniProtKB-SubCell"/>
</dbReference>
<dbReference type="Pfam" id="PF00664">
    <property type="entry name" value="ABC_membrane"/>
    <property type="match status" value="1"/>
</dbReference>
<dbReference type="EC" id="3.6.3.-" evidence="14"/>
<dbReference type="PANTHER" id="PTHR43394">
    <property type="entry name" value="ATP-DEPENDENT PERMEASE MDL1, MITOCHONDRIAL"/>
    <property type="match status" value="1"/>
</dbReference>
<dbReference type="PROSITE" id="PS00211">
    <property type="entry name" value="ABC_TRANSPORTER_1"/>
    <property type="match status" value="1"/>
</dbReference>
<evidence type="ECO:0000256" key="2">
    <source>
        <dbReference type="ARBA" id="ARBA00022448"/>
    </source>
</evidence>
<feature type="transmembrane region" description="Helical" evidence="11">
    <location>
        <begin position="253"/>
        <end position="276"/>
    </location>
</feature>
<reference evidence="14 15" key="1">
    <citation type="submission" date="2020-08" db="EMBL/GenBank/DDBJ databases">
        <title>Genomic Encyclopedia of Type Strains, Phase IV (KMG-IV): sequencing the most valuable type-strain genomes for metagenomic binning, comparative biology and taxonomic classification.</title>
        <authorList>
            <person name="Goeker M."/>
        </authorList>
    </citation>
    <scope>NUCLEOTIDE SEQUENCE [LARGE SCALE GENOMIC DNA]</scope>
    <source>
        <strain evidence="14 15">DSM 22368</strain>
    </source>
</reference>
<feature type="transmembrane region" description="Helical" evidence="11">
    <location>
        <begin position="70"/>
        <end position="94"/>
    </location>
</feature>
<dbReference type="CDD" id="cd18552">
    <property type="entry name" value="ABC_6TM_MsbA_like"/>
    <property type="match status" value="1"/>
</dbReference>
<dbReference type="InterPro" id="IPR027417">
    <property type="entry name" value="P-loop_NTPase"/>
</dbReference>
<dbReference type="GO" id="GO:0034040">
    <property type="term" value="F:ATPase-coupled lipid transmembrane transporter activity"/>
    <property type="evidence" value="ECO:0007669"/>
    <property type="project" value="InterPro"/>
</dbReference>
<evidence type="ECO:0000256" key="9">
    <source>
        <dbReference type="ARBA" id="ARBA00023055"/>
    </source>
</evidence>
<keyword evidence="15" id="KW-1185">Reference proteome</keyword>
<dbReference type="EMBL" id="JACHHT010000001">
    <property type="protein sequence ID" value="MBB6520614.1"/>
    <property type="molecule type" value="Genomic_DNA"/>
</dbReference>
<dbReference type="Pfam" id="PF00005">
    <property type="entry name" value="ABC_tran"/>
    <property type="match status" value="1"/>
</dbReference>
<evidence type="ECO:0000256" key="5">
    <source>
        <dbReference type="ARBA" id="ARBA00022741"/>
    </source>
</evidence>
<feature type="transmembrane region" description="Helical" evidence="11">
    <location>
        <begin position="31"/>
        <end position="50"/>
    </location>
</feature>
<feature type="transmembrane region" description="Helical" evidence="11">
    <location>
        <begin position="150"/>
        <end position="167"/>
    </location>
</feature>
<name>A0A7X0JQU7_9GAMM</name>
<keyword evidence="4 11" id="KW-0812">Transmembrane</keyword>
<organism evidence="14 15">
    <name type="scientific">Pseudoteredinibacter isoporae</name>
    <dbReference type="NCBI Taxonomy" id="570281"/>
    <lineage>
        <taxon>Bacteria</taxon>
        <taxon>Pseudomonadati</taxon>
        <taxon>Pseudomonadota</taxon>
        <taxon>Gammaproteobacteria</taxon>
        <taxon>Cellvibrionales</taxon>
        <taxon>Cellvibrionaceae</taxon>
        <taxon>Pseudoteredinibacter</taxon>
    </lineage>
</organism>
<accession>A0A7X0JQU7</accession>
<evidence type="ECO:0000313" key="15">
    <source>
        <dbReference type="Proteomes" id="UP000528457"/>
    </source>
</evidence>
<dbReference type="InterPro" id="IPR003593">
    <property type="entry name" value="AAA+_ATPase"/>
</dbReference>
<keyword evidence="14" id="KW-0378">Hydrolase</keyword>
<dbReference type="InterPro" id="IPR011527">
    <property type="entry name" value="ABC1_TM_dom"/>
</dbReference>
<evidence type="ECO:0000259" key="13">
    <source>
        <dbReference type="PROSITE" id="PS50929"/>
    </source>
</evidence>
<evidence type="ECO:0000256" key="8">
    <source>
        <dbReference type="ARBA" id="ARBA00022989"/>
    </source>
</evidence>
<proteinExistence type="predicted"/>
<evidence type="ECO:0000256" key="1">
    <source>
        <dbReference type="ARBA" id="ARBA00004651"/>
    </source>
</evidence>
<dbReference type="GO" id="GO:0005524">
    <property type="term" value="F:ATP binding"/>
    <property type="evidence" value="ECO:0007669"/>
    <property type="project" value="UniProtKB-KW"/>
</dbReference>
<sequence>MTELSSSEAENKTSGAQTYRRLLSYLLPHKFMLFMGLLGFAIFAASQPALTKLFGILVDSINGGDSDYKVIIPLAVVGIFFVRGVGTFIGSYALSKVSLGIVHNLRVQLFDQLTLAPGEYFDSNNSGHLVSRITYNVTQVTDACTEAIKVLIREGLTVIVLLGYLIWEDWKLTLVFVAIAPILGFIVSKVGKRLRRLSSNIQLTMGDVTQSASEMINGYKVMRSFGGESYERGRFEKASIANFKQNLKLVTTAAINTPVLQLIVAVALGVLMYIALSFMGSSTPGDFIAYLGAAALIPKPVRQLSEVNSKIQKGIAAAEDIFAQLDVEPEPDYGEHTIERVAGNIAIKNLSFAYNASEGDVLKNINLDIKAGQTIALVGRSGSGKTTLASLIPRFYHHEQGSICIDDVALNDYELSSLRQQIALVNQDVTLFNDTLRNNIAYGGLADVSDEKLRQAAEAAHCCEFIDQFGEGFETLVGEDGTRLSGGQRQRIALARALLKDAPILILDEATSALDTESERKIQAALDKLMQNRTTLVIAHRLSTIENADVIVVMEQGEIVEQGSHQELLAKNGAYAKLHAMQFGEEADASSN</sequence>
<dbReference type="Gene3D" id="1.20.1560.10">
    <property type="entry name" value="ABC transporter type 1, transmembrane domain"/>
    <property type="match status" value="1"/>
</dbReference>
<dbReference type="SUPFAM" id="SSF90123">
    <property type="entry name" value="ABC transporter transmembrane region"/>
    <property type="match status" value="1"/>
</dbReference>
<evidence type="ECO:0000256" key="3">
    <source>
        <dbReference type="ARBA" id="ARBA00022475"/>
    </source>
</evidence>
<dbReference type="NCBIfam" id="TIGR02203">
    <property type="entry name" value="MsbA_lipidA"/>
    <property type="match status" value="1"/>
</dbReference>
<dbReference type="FunFam" id="3.40.50.300:FF:000140">
    <property type="entry name" value="Lipid A export ATP-binding/permease protein MsbA"/>
    <property type="match status" value="1"/>
</dbReference>
<dbReference type="InterPro" id="IPR011917">
    <property type="entry name" value="ABC_transpr_lipidA"/>
</dbReference>
<evidence type="ECO:0000256" key="6">
    <source>
        <dbReference type="ARBA" id="ARBA00022840"/>
    </source>
</evidence>
<dbReference type="InParanoid" id="A0A7X0JQU7"/>
<keyword evidence="7" id="KW-1278">Translocase</keyword>
<dbReference type="InterPro" id="IPR017871">
    <property type="entry name" value="ABC_transporter-like_CS"/>
</dbReference>
<dbReference type="GO" id="GO:0015421">
    <property type="term" value="F:ABC-type oligopeptide transporter activity"/>
    <property type="evidence" value="ECO:0007669"/>
    <property type="project" value="TreeGrafter"/>
</dbReference>
<evidence type="ECO:0000313" key="14">
    <source>
        <dbReference type="EMBL" id="MBB6520614.1"/>
    </source>
</evidence>
<dbReference type="Proteomes" id="UP000528457">
    <property type="component" value="Unassembled WGS sequence"/>
</dbReference>
<keyword evidence="9" id="KW-0445">Lipid transport</keyword>
<dbReference type="InterPro" id="IPR036640">
    <property type="entry name" value="ABC1_TM_sf"/>
</dbReference>
<feature type="transmembrane region" description="Helical" evidence="11">
    <location>
        <begin position="173"/>
        <end position="191"/>
    </location>
</feature>
<keyword evidence="10 11" id="KW-0472">Membrane</keyword>
<evidence type="ECO:0000259" key="12">
    <source>
        <dbReference type="PROSITE" id="PS50893"/>
    </source>
</evidence>
<keyword evidence="8 11" id="KW-1133">Transmembrane helix</keyword>
<dbReference type="PANTHER" id="PTHR43394:SF1">
    <property type="entry name" value="ATP-BINDING CASSETTE SUB-FAMILY B MEMBER 10, MITOCHONDRIAL"/>
    <property type="match status" value="1"/>
</dbReference>
<feature type="domain" description="ABC transmembrane type-1" evidence="13">
    <location>
        <begin position="34"/>
        <end position="313"/>
    </location>
</feature>
<evidence type="ECO:0000256" key="4">
    <source>
        <dbReference type="ARBA" id="ARBA00022692"/>
    </source>
</evidence>
<dbReference type="AlphaFoldDB" id="A0A7X0JQU7"/>
<dbReference type="InterPro" id="IPR003439">
    <property type="entry name" value="ABC_transporter-like_ATP-bd"/>
</dbReference>
<keyword evidence="6 14" id="KW-0067">ATP-binding</keyword>
<evidence type="ECO:0000256" key="7">
    <source>
        <dbReference type="ARBA" id="ARBA00022967"/>
    </source>
</evidence>
<dbReference type="FunCoup" id="A0A7X0JQU7">
    <property type="interactions" value="436"/>
</dbReference>
<feature type="domain" description="ABC transporter" evidence="12">
    <location>
        <begin position="345"/>
        <end position="581"/>
    </location>
</feature>
<comment type="subcellular location">
    <subcellularLocation>
        <location evidence="1">Cell membrane</location>
        <topology evidence="1">Multi-pass membrane protein</topology>
    </subcellularLocation>
</comment>
<evidence type="ECO:0000256" key="11">
    <source>
        <dbReference type="SAM" id="Phobius"/>
    </source>
</evidence>
<dbReference type="SUPFAM" id="SSF52540">
    <property type="entry name" value="P-loop containing nucleoside triphosphate hydrolases"/>
    <property type="match status" value="1"/>
</dbReference>
<protein>
    <submittedName>
        <fullName evidence="14">Subfamily B ATP-binding cassette protein MsbA</fullName>
        <ecNumber evidence="14">3.6.3.-</ecNumber>
    </submittedName>
</protein>
<dbReference type="RefSeq" id="WP_166850736.1">
    <property type="nucleotide sequence ID" value="NZ_JAAONY010000001.1"/>
</dbReference>
<dbReference type="Gene3D" id="3.40.50.300">
    <property type="entry name" value="P-loop containing nucleotide triphosphate hydrolases"/>
    <property type="match status" value="1"/>
</dbReference>
<dbReference type="InterPro" id="IPR039421">
    <property type="entry name" value="Type_1_exporter"/>
</dbReference>
<dbReference type="PROSITE" id="PS50929">
    <property type="entry name" value="ABC_TM1F"/>
    <property type="match status" value="1"/>
</dbReference>
<dbReference type="SMART" id="SM00382">
    <property type="entry name" value="AAA"/>
    <property type="match status" value="1"/>
</dbReference>
<evidence type="ECO:0000256" key="10">
    <source>
        <dbReference type="ARBA" id="ARBA00023136"/>
    </source>
</evidence>
<comment type="caution">
    <text evidence="14">The sequence shown here is derived from an EMBL/GenBank/DDBJ whole genome shotgun (WGS) entry which is preliminary data.</text>
</comment>
<keyword evidence="5" id="KW-0547">Nucleotide-binding</keyword>